<accession>A0ABY1RG32</accession>
<dbReference type="EMBL" id="FXWJ01000005">
    <property type="protein sequence ID" value="SMQ73227.1"/>
    <property type="molecule type" value="Genomic_DNA"/>
</dbReference>
<organism evidence="2 3">
    <name type="scientific">Plantibacter elymi</name>
    <name type="common">nom. nud.</name>
    <dbReference type="NCBI Taxonomy" id="199708"/>
    <lineage>
        <taxon>Bacteria</taxon>
        <taxon>Bacillati</taxon>
        <taxon>Actinomycetota</taxon>
        <taxon>Actinomycetes</taxon>
        <taxon>Micrococcales</taxon>
        <taxon>Microbacteriaceae</taxon>
        <taxon>Plantibacter</taxon>
    </lineage>
</organism>
<keyword evidence="3" id="KW-1185">Reference proteome</keyword>
<feature type="region of interest" description="Disordered" evidence="1">
    <location>
        <begin position="80"/>
        <end position="103"/>
    </location>
</feature>
<sequence length="103" mass="10901">MSKPIAALRGEERALASHVRAVLIARDDKMESWDVELLRVDSGAVLAADIYSVPTPSRGSILDVISYALSTIGLQAGPSPLANAPQGPSDFTFPVSQVSHTEN</sequence>
<evidence type="ECO:0000313" key="3">
    <source>
        <dbReference type="Proteomes" id="UP000194464"/>
    </source>
</evidence>
<comment type="caution">
    <text evidence="2">The sequence shown here is derived from an EMBL/GenBank/DDBJ whole genome shotgun (WGS) entry which is preliminary data.</text>
</comment>
<protein>
    <submittedName>
        <fullName evidence="2">Uncharacterized protein</fullName>
    </submittedName>
</protein>
<reference evidence="2 3" key="1">
    <citation type="submission" date="2017-04" db="EMBL/GenBank/DDBJ databases">
        <authorList>
            <person name="Varghese N."/>
            <person name="Submissions S."/>
        </authorList>
    </citation>
    <scope>NUCLEOTIDE SEQUENCE [LARGE SCALE GENOMIC DNA]</scope>
    <source>
        <strain evidence="2 3">VKM Ac-1784</strain>
    </source>
</reference>
<evidence type="ECO:0000313" key="2">
    <source>
        <dbReference type="EMBL" id="SMQ73227.1"/>
    </source>
</evidence>
<name>A0ABY1RG32_9MICO</name>
<feature type="compositionally biased region" description="Polar residues" evidence="1">
    <location>
        <begin position="94"/>
        <end position="103"/>
    </location>
</feature>
<gene>
    <name evidence="2" type="ORF">SAMN06295909_3205</name>
</gene>
<dbReference type="Proteomes" id="UP000194464">
    <property type="component" value="Unassembled WGS sequence"/>
</dbReference>
<proteinExistence type="predicted"/>
<evidence type="ECO:0000256" key="1">
    <source>
        <dbReference type="SAM" id="MobiDB-lite"/>
    </source>
</evidence>